<dbReference type="AlphaFoldDB" id="A0A8J7M467"/>
<dbReference type="Proteomes" id="UP000655420">
    <property type="component" value="Unassembled WGS sequence"/>
</dbReference>
<dbReference type="PANTHER" id="PTHR12219">
    <property type="entry name" value="NADH-UBIQUINONE OXIDOREDUCTASE"/>
    <property type="match status" value="1"/>
</dbReference>
<evidence type="ECO:0000256" key="3">
    <source>
        <dbReference type="ARBA" id="ARBA00022660"/>
    </source>
</evidence>
<evidence type="ECO:0000256" key="4">
    <source>
        <dbReference type="ARBA" id="ARBA00022946"/>
    </source>
</evidence>
<dbReference type="Pfam" id="PF04800">
    <property type="entry name" value="NDUS4"/>
    <property type="match status" value="1"/>
</dbReference>
<evidence type="ECO:0000256" key="2">
    <source>
        <dbReference type="ARBA" id="ARBA00022448"/>
    </source>
</evidence>
<keyword evidence="3" id="KW-0679">Respiratory chain</keyword>
<comment type="caution">
    <text evidence="7">The sequence shown here is derived from an EMBL/GenBank/DDBJ whole genome shotgun (WGS) entry which is preliminary data.</text>
</comment>
<evidence type="ECO:0000313" key="7">
    <source>
        <dbReference type="EMBL" id="MBK0397879.1"/>
    </source>
</evidence>
<dbReference type="InterPro" id="IPR038532">
    <property type="entry name" value="NDUFS4-like_sf"/>
</dbReference>
<keyword evidence="2" id="KW-0813">Transport</keyword>
<dbReference type="GO" id="GO:0022900">
    <property type="term" value="P:electron transport chain"/>
    <property type="evidence" value="ECO:0007669"/>
    <property type="project" value="InterPro"/>
</dbReference>
<protein>
    <submittedName>
        <fullName evidence="7">ETC complex I subunit</fullName>
    </submittedName>
</protein>
<sequence length="103" mass="11683">MTARIYQPAKSAMTSGEGNTRSWVLEFEPAERKSIDPLMGWTSTGDMGSQVRLRFATREAAIDYAVRHGIPHRVEEPKKRGKTIRPLGYGGNYAHNRRIAWTH</sequence>
<dbReference type="EMBL" id="JAEHHL010000001">
    <property type="protein sequence ID" value="MBK0397879.1"/>
    <property type="molecule type" value="Genomic_DNA"/>
</dbReference>
<organism evidence="7 8">
    <name type="scientific">Thermohalobaculum xanthum</name>
    <dbReference type="NCBI Taxonomy" id="2753746"/>
    <lineage>
        <taxon>Bacteria</taxon>
        <taxon>Pseudomonadati</taxon>
        <taxon>Pseudomonadota</taxon>
        <taxon>Alphaproteobacteria</taxon>
        <taxon>Rhodobacterales</taxon>
        <taxon>Paracoccaceae</taxon>
        <taxon>Thermohalobaculum</taxon>
    </lineage>
</organism>
<dbReference type="RefSeq" id="WP_200606142.1">
    <property type="nucleotide sequence ID" value="NZ_JAEHHL010000001.1"/>
</dbReference>
<evidence type="ECO:0000256" key="6">
    <source>
        <dbReference type="ARBA" id="ARBA00023136"/>
    </source>
</evidence>
<keyword evidence="4" id="KW-0809">Transit peptide</keyword>
<keyword evidence="5" id="KW-0249">Electron transport</keyword>
<accession>A0A8J7M467</accession>
<keyword evidence="8" id="KW-1185">Reference proteome</keyword>
<proteinExistence type="predicted"/>
<dbReference type="InterPro" id="IPR006885">
    <property type="entry name" value="NADH_UbQ_FeS_4_mit-like"/>
</dbReference>
<evidence type="ECO:0000256" key="5">
    <source>
        <dbReference type="ARBA" id="ARBA00022982"/>
    </source>
</evidence>
<gene>
    <name evidence="7" type="ORF">H0I76_01645</name>
</gene>
<evidence type="ECO:0000256" key="1">
    <source>
        <dbReference type="ARBA" id="ARBA00004370"/>
    </source>
</evidence>
<keyword evidence="6" id="KW-0472">Membrane</keyword>
<dbReference type="PANTHER" id="PTHR12219:SF8">
    <property type="entry name" value="NADH DEHYDROGENASE [UBIQUINONE] IRON-SULFUR PROTEIN 4, MITOCHONDRIAL"/>
    <property type="match status" value="1"/>
</dbReference>
<evidence type="ECO:0000313" key="8">
    <source>
        <dbReference type="Proteomes" id="UP000655420"/>
    </source>
</evidence>
<dbReference type="Gene3D" id="3.30.160.190">
    <property type="entry name" value="atu1810 like domain"/>
    <property type="match status" value="1"/>
</dbReference>
<name>A0A8J7M467_9RHOB</name>
<comment type="subcellular location">
    <subcellularLocation>
        <location evidence="1">Membrane</location>
    </subcellularLocation>
</comment>
<dbReference type="GO" id="GO:0016020">
    <property type="term" value="C:membrane"/>
    <property type="evidence" value="ECO:0007669"/>
    <property type="project" value="UniProtKB-SubCell"/>
</dbReference>
<reference evidence="7" key="1">
    <citation type="submission" date="2020-12" db="EMBL/GenBank/DDBJ databases">
        <title>Bacterial taxonomy.</title>
        <authorList>
            <person name="Pan X."/>
        </authorList>
    </citation>
    <scope>NUCLEOTIDE SEQUENCE</scope>
    <source>
        <strain evidence="7">M0105</strain>
    </source>
</reference>